<evidence type="ECO:0000256" key="1">
    <source>
        <dbReference type="SAM" id="Coils"/>
    </source>
</evidence>
<reference evidence="3" key="3">
    <citation type="submission" date="2022-10" db="EMBL/GenBank/DDBJ databases">
        <title>Human gut microbiome strain richness.</title>
        <authorList>
            <person name="Chen-Liaw A."/>
        </authorList>
    </citation>
    <scope>NUCLEOTIDE SEQUENCE</scope>
    <source>
        <strain evidence="3">RTP21484st1_H8_RTP21484_190118</strain>
    </source>
</reference>
<comment type="caution">
    <text evidence="4">The sequence shown here is derived from an EMBL/GenBank/DDBJ whole genome shotgun (WGS) entry which is preliminary data.</text>
</comment>
<dbReference type="EMBL" id="VWFP01000006">
    <property type="protein sequence ID" value="KAA4628260.1"/>
    <property type="molecule type" value="Genomic_DNA"/>
</dbReference>
<protein>
    <submittedName>
        <fullName evidence="4">Uncharacterized protein</fullName>
    </submittedName>
</protein>
<reference evidence="2 6" key="2">
    <citation type="journal article" date="2019" name="Nat. Med.">
        <title>A library of human gut bacterial isolates paired with longitudinal multiomics data enables mechanistic microbiome research.</title>
        <authorList>
            <person name="Poyet M."/>
            <person name="Groussin M."/>
            <person name="Gibbons S.M."/>
            <person name="Avila-Pacheco J."/>
            <person name="Jiang X."/>
            <person name="Kearney S.M."/>
            <person name="Perrotta A.R."/>
            <person name="Berdy B."/>
            <person name="Zhao S."/>
            <person name="Lieberman T.D."/>
            <person name="Swanson P.K."/>
            <person name="Smith M."/>
            <person name="Roesemann S."/>
            <person name="Alexander J.E."/>
            <person name="Rich S.A."/>
            <person name="Livny J."/>
            <person name="Vlamakis H."/>
            <person name="Clish C."/>
            <person name="Bullock K."/>
            <person name="Deik A."/>
            <person name="Scott J."/>
            <person name="Pierce K.A."/>
            <person name="Xavier R.J."/>
            <person name="Alm E.J."/>
        </authorList>
    </citation>
    <scope>NUCLEOTIDE SEQUENCE [LARGE SCALE GENOMIC DNA]</scope>
    <source>
        <strain evidence="2 6">BIOML-A15</strain>
    </source>
</reference>
<dbReference type="AlphaFoldDB" id="A0A139L128"/>
<keyword evidence="1" id="KW-0175">Coiled coil</keyword>
<organism evidence="4 5">
    <name type="scientific">Bacteroides ovatus</name>
    <dbReference type="NCBI Taxonomy" id="28116"/>
    <lineage>
        <taxon>Bacteria</taxon>
        <taxon>Pseudomonadati</taxon>
        <taxon>Bacteroidota</taxon>
        <taxon>Bacteroidia</taxon>
        <taxon>Bacteroidales</taxon>
        <taxon>Bacteroidaceae</taxon>
        <taxon>Bacteroides</taxon>
    </lineage>
</organism>
<evidence type="ECO:0000313" key="2">
    <source>
        <dbReference type="EMBL" id="KAA4628260.1"/>
    </source>
</evidence>
<name>A0A139L128_BACOV</name>
<proteinExistence type="predicted"/>
<dbReference type="EMBL" id="QRJR01000016">
    <property type="protein sequence ID" value="RHH43603.1"/>
    <property type="molecule type" value="Genomic_DNA"/>
</dbReference>
<dbReference type="RefSeq" id="WP_004326417.1">
    <property type="nucleotide sequence ID" value="NZ_BAABYV010000001.1"/>
</dbReference>
<dbReference type="EMBL" id="JAQQPO010000009">
    <property type="protein sequence ID" value="MDC7958451.1"/>
    <property type="molecule type" value="Genomic_DNA"/>
</dbReference>
<feature type="coiled-coil region" evidence="1">
    <location>
        <begin position="322"/>
        <end position="351"/>
    </location>
</feature>
<gene>
    <name evidence="4" type="ORF">DW206_16580</name>
    <name evidence="2" type="ORF">F3B90_07240</name>
    <name evidence="3" type="ORF">PQ628_09530</name>
</gene>
<evidence type="ECO:0000313" key="4">
    <source>
        <dbReference type="EMBL" id="RHH43603.1"/>
    </source>
</evidence>
<dbReference type="Proteomes" id="UP000283329">
    <property type="component" value="Unassembled WGS sequence"/>
</dbReference>
<evidence type="ECO:0000313" key="3">
    <source>
        <dbReference type="EMBL" id="MDC7958451.1"/>
    </source>
</evidence>
<evidence type="ECO:0000313" key="6">
    <source>
        <dbReference type="Proteomes" id="UP000424805"/>
    </source>
</evidence>
<evidence type="ECO:0000313" key="5">
    <source>
        <dbReference type="Proteomes" id="UP000283329"/>
    </source>
</evidence>
<reference evidence="4 5" key="1">
    <citation type="submission" date="2018-08" db="EMBL/GenBank/DDBJ databases">
        <title>A genome reference for cultivated species of the human gut microbiota.</title>
        <authorList>
            <person name="Zou Y."/>
            <person name="Xue W."/>
            <person name="Luo G."/>
        </authorList>
    </citation>
    <scope>NUCLEOTIDE SEQUENCE [LARGE SCALE GENOMIC DNA]</scope>
    <source>
        <strain evidence="4 5">AM17-48</strain>
    </source>
</reference>
<sequence>MKMKVLLSVIVFTLYTVSYAQNMKMIDTSMPKKDKKDAVVIEYDSLTNIRPYKDASYYKQFIGQSILFYPRNPNSSESLPKYYANFLTSNEQVVAIDTIWRKKRSNPKPKDYKLNQITSKRYKPQLVKDNYVTLCASFHDILEQGYRIFPFEIYRATKCPMGKRDGIFTPYNEIEGKTFKILDIELSDAEVEENTIFALQSEEGDTLYWYAKRGEYDGFSYTRQHYPVIVLGFMDKMKQLYLNKDIYIKNIHPINKYKCMEIAYSGSEDTYMVPSFVLKNDSADLIMPLCESPSLFSYEVSIFDNQKRMTQMYFYNLDVVEAEVYEETMERERLAKEELLMKEKLAQEEAKKLASIKRQQRTKELYKKYGKATADLILKGQVCIGMTKAMVLESWGHPSGGINKTTGAWGIHEQWVYGMGQYLYFENGKLTTIQN</sequence>
<accession>A0A139L128</accession>
<dbReference type="Proteomes" id="UP001215078">
    <property type="component" value="Unassembled WGS sequence"/>
</dbReference>
<dbReference type="Proteomes" id="UP000424805">
    <property type="component" value="Unassembled WGS sequence"/>
</dbReference>